<dbReference type="AlphaFoldDB" id="A0A4C1T1H8"/>
<evidence type="ECO:0000313" key="2">
    <source>
        <dbReference type="Proteomes" id="UP000299102"/>
    </source>
</evidence>
<accession>A0A4C1T1H8</accession>
<comment type="caution">
    <text evidence="1">The sequence shown here is derived from an EMBL/GenBank/DDBJ whole genome shotgun (WGS) entry which is preliminary data.</text>
</comment>
<sequence>MDGCQDRSKREMQRWYHVDMYSFCLTFWEIGSHQRNSLLVFVRCSARVGMERGLVHRLYRPITLSTRVHFFLVQIDADGPDLALDLDPDSTFDSDEISSG</sequence>
<dbReference type="Proteomes" id="UP000299102">
    <property type="component" value="Unassembled WGS sequence"/>
</dbReference>
<reference evidence="1 2" key="1">
    <citation type="journal article" date="2019" name="Commun. Biol.">
        <title>The bagworm genome reveals a unique fibroin gene that provides high tensile strength.</title>
        <authorList>
            <person name="Kono N."/>
            <person name="Nakamura H."/>
            <person name="Ohtoshi R."/>
            <person name="Tomita M."/>
            <person name="Numata K."/>
            <person name="Arakawa K."/>
        </authorList>
    </citation>
    <scope>NUCLEOTIDE SEQUENCE [LARGE SCALE GENOMIC DNA]</scope>
</reference>
<protein>
    <submittedName>
        <fullName evidence="1">Uncharacterized protein</fullName>
    </submittedName>
</protein>
<name>A0A4C1T1H8_EUMVA</name>
<organism evidence="1 2">
    <name type="scientific">Eumeta variegata</name>
    <name type="common">Bagworm moth</name>
    <name type="synonym">Eumeta japonica</name>
    <dbReference type="NCBI Taxonomy" id="151549"/>
    <lineage>
        <taxon>Eukaryota</taxon>
        <taxon>Metazoa</taxon>
        <taxon>Ecdysozoa</taxon>
        <taxon>Arthropoda</taxon>
        <taxon>Hexapoda</taxon>
        <taxon>Insecta</taxon>
        <taxon>Pterygota</taxon>
        <taxon>Neoptera</taxon>
        <taxon>Endopterygota</taxon>
        <taxon>Lepidoptera</taxon>
        <taxon>Glossata</taxon>
        <taxon>Ditrysia</taxon>
        <taxon>Tineoidea</taxon>
        <taxon>Psychidae</taxon>
        <taxon>Oiketicinae</taxon>
        <taxon>Eumeta</taxon>
    </lineage>
</organism>
<dbReference type="EMBL" id="BGZK01000030">
    <property type="protein sequence ID" value="GBP08319.1"/>
    <property type="molecule type" value="Genomic_DNA"/>
</dbReference>
<evidence type="ECO:0000313" key="1">
    <source>
        <dbReference type="EMBL" id="GBP08319.1"/>
    </source>
</evidence>
<gene>
    <name evidence="1" type="ORF">EVAR_78794_1</name>
</gene>
<proteinExistence type="predicted"/>
<keyword evidence="2" id="KW-1185">Reference proteome</keyword>